<dbReference type="Proteomes" id="UP000322214">
    <property type="component" value="Chromosome"/>
</dbReference>
<dbReference type="PANTHER" id="PTHR30413">
    <property type="entry name" value="INNER MEMBRANE TRANSPORT PERMEASE"/>
    <property type="match status" value="1"/>
</dbReference>
<gene>
    <name evidence="10" type="primary">tagG</name>
    <name evidence="10" type="ORF">MFFC18_13700</name>
</gene>
<feature type="transmembrane region" description="Helical" evidence="8">
    <location>
        <begin position="115"/>
        <end position="137"/>
    </location>
</feature>
<evidence type="ECO:0000256" key="5">
    <source>
        <dbReference type="ARBA" id="ARBA00022692"/>
    </source>
</evidence>
<keyword evidence="4" id="KW-1003">Cell membrane</keyword>
<dbReference type="GO" id="GO:0015920">
    <property type="term" value="P:lipopolysaccharide transport"/>
    <property type="evidence" value="ECO:0007669"/>
    <property type="project" value="TreeGrafter"/>
</dbReference>
<dbReference type="OrthoDB" id="9794365at2"/>
<accession>A0A5B9P5H4</accession>
<evidence type="ECO:0000256" key="1">
    <source>
        <dbReference type="ARBA" id="ARBA00004429"/>
    </source>
</evidence>
<evidence type="ECO:0000259" key="9">
    <source>
        <dbReference type="Pfam" id="PF01061"/>
    </source>
</evidence>
<feature type="transmembrane region" description="Helical" evidence="8">
    <location>
        <begin position="191"/>
        <end position="213"/>
    </location>
</feature>
<protein>
    <submittedName>
        <fullName evidence="10">Teichoic acid translocation permease protein TagG</fullName>
    </submittedName>
</protein>
<sequence length="317" mass="35802">MTEPTAESYASDETIDPGDEMLPKLEIQTSDQLTVYNSQSEIKSPLEMFQNIANDFWSGRELGWRLFLRNLRGLYRQTFLGLFWAFLPPIANTAIWVFLRHQGVFKLGGNVEIPLTVYILTGMILWQTFIEAFQMPLKVINQNRGMIAKLRFPRESLLLVGLGEVLFDFAIRSLLLIPAFLWYQVVPEPQMLWALPIAFLMILFASGLGMLIMPVGSLYQDISRFIGIATPFWMLTTPIIYPITAKMLQADPNTKLLVWLNPAAPLIVLGRDLTLFGESAFVTPGLIVAAVSIPIFLIGLAVFRISIPVIVERMNAY</sequence>
<dbReference type="STRING" id="980251.GCA_001642875_00343"/>
<evidence type="ECO:0000256" key="6">
    <source>
        <dbReference type="ARBA" id="ARBA00022989"/>
    </source>
</evidence>
<keyword evidence="6 8" id="KW-1133">Transmembrane helix</keyword>
<dbReference type="EMBL" id="CP042912">
    <property type="protein sequence ID" value="QEG21514.1"/>
    <property type="molecule type" value="Genomic_DNA"/>
</dbReference>
<keyword evidence="11" id="KW-1185">Reference proteome</keyword>
<dbReference type="InterPro" id="IPR000412">
    <property type="entry name" value="ABC_2_transport"/>
</dbReference>
<evidence type="ECO:0000256" key="7">
    <source>
        <dbReference type="ARBA" id="ARBA00023136"/>
    </source>
</evidence>
<evidence type="ECO:0000256" key="2">
    <source>
        <dbReference type="ARBA" id="ARBA00007783"/>
    </source>
</evidence>
<comment type="similarity">
    <text evidence="2">Belongs to the ABC-2 integral membrane protein family.</text>
</comment>
<evidence type="ECO:0000313" key="10">
    <source>
        <dbReference type="EMBL" id="QEG21514.1"/>
    </source>
</evidence>
<dbReference type="GO" id="GO:0043190">
    <property type="term" value="C:ATP-binding cassette (ABC) transporter complex"/>
    <property type="evidence" value="ECO:0007669"/>
    <property type="project" value="InterPro"/>
</dbReference>
<organism evidence="10 11">
    <name type="scientific">Mariniblastus fucicola</name>
    <dbReference type="NCBI Taxonomy" id="980251"/>
    <lineage>
        <taxon>Bacteria</taxon>
        <taxon>Pseudomonadati</taxon>
        <taxon>Planctomycetota</taxon>
        <taxon>Planctomycetia</taxon>
        <taxon>Pirellulales</taxon>
        <taxon>Pirellulaceae</taxon>
        <taxon>Mariniblastus</taxon>
    </lineage>
</organism>
<dbReference type="AlphaFoldDB" id="A0A5B9P5H4"/>
<feature type="transmembrane region" description="Helical" evidence="8">
    <location>
        <begin position="225"/>
        <end position="244"/>
    </location>
</feature>
<dbReference type="PRINTS" id="PR00164">
    <property type="entry name" value="ABC2TRNSPORT"/>
</dbReference>
<comment type="subcellular location">
    <subcellularLocation>
        <location evidence="1">Cell inner membrane</location>
        <topology evidence="1">Multi-pass membrane protein</topology>
    </subcellularLocation>
</comment>
<dbReference type="KEGG" id="mff:MFFC18_13700"/>
<keyword evidence="7 8" id="KW-0472">Membrane</keyword>
<proteinExistence type="inferred from homology"/>
<name>A0A5B9P5H4_9BACT</name>
<feature type="transmembrane region" description="Helical" evidence="8">
    <location>
        <begin position="157"/>
        <end position="185"/>
    </location>
</feature>
<dbReference type="Pfam" id="PF01061">
    <property type="entry name" value="ABC2_membrane"/>
    <property type="match status" value="1"/>
</dbReference>
<dbReference type="InterPro" id="IPR013525">
    <property type="entry name" value="ABC2_TM"/>
</dbReference>
<dbReference type="RefSeq" id="WP_075083146.1">
    <property type="nucleotide sequence ID" value="NZ_CP042912.1"/>
</dbReference>
<feature type="transmembrane region" description="Helical" evidence="8">
    <location>
        <begin position="79"/>
        <end position="99"/>
    </location>
</feature>
<reference evidence="10 11" key="1">
    <citation type="submission" date="2019-08" db="EMBL/GenBank/DDBJ databases">
        <title>Deep-cultivation of Planctomycetes and their phenomic and genomic characterization uncovers novel biology.</title>
        <authorList>
            <person name="Wiegand S."/>
            <person name="Jogler M."/>
            <person name="Boedeker C."/>
            <person name="Pinto D."/>
            <person name="Vollmers J."/>
            <person name="Rivas-Marin E."/>
            <person name="Kohn T."/>
            <person name="Peeters S.H."/>
            <person name="Heuer A."/>
            <person name="Rast P."/>
            <person name="Oberbeckmann S."/>
            <person name="Bunk B."/>
            <person name="Jeske O."/>
            <person name="Meyerdierks A."/>
            <person name="Storesund J.E."/>
            <person name="Kallscheuer N."/>
            <person name="Luecker S."/>
            <person name="Lage O.M."/>
            <person name="Pohl T."/>
            <person name="Merkel B.J."/>
            <person name="Hornburger P."/>
            <person name="Mueller R.-W."/>
            <person name="Bruemmer F."/>
            <person name="Labrenz M."/>
            <person name="Spormann A.M."/>
            <person name="Op den Camp H."/>
            <person name="Overmann J."/>
            <person name="Amann R."/>
            <person name="Jetten M.S.M."/>
            <person name="Mascher T."/>
            <person name="Medema M.H."/>
            <person name="Devos D.P."/>
            <person name="Kaster A.-K."/>
            <person name="Ovreas L."/>
            <person name="Rohde M."/>
            <person name="Galperin M.Y."/>
            <person name="Jogler C."/>
        </authorList>
    </citation>
    <scope>NUCLEOTIDE SEQUENCE [LARGE SCALE GENOMIC DNA]</scope>
    <source>
        <strain evidence="10 11">FC18</strain>
    </source>
</reference>
<evidence type="ECO:0000256" key="8">
    <source>
        <dbReference type="SAM" id="Phobius"/>
    </source>
</evidence>
<keyword evidence="5 8" id="KW-0812">Transmembrane</keyword>
<evidence type="ECO:0000256" key="3">
    <source>
        <dbReference type="ARBA" id="ARBA00022448"/>
    </source>
</evidence>
<feature type="domain" description="ABC-2 type transporter transmembrane" evidence="9">
    <location>
        <begin position="64"/>
        <end position="265"/>
    </location>
</feature>
<evidence type="ECO:0000256" key="4">
    <source>
        <dbReference type="ARBA" id="ARBA00022475"/>
    </source>
</evidence>
<feature type="transmembrane region" description="Helical" evidence="8">
    <location>
        <begin position="286"/>
        <end position="311"/>
    </location>
</feature>
<dbReference type="PANTHER" id="PTHR30413:SF8">
    <property type="entry name" value="TRANSPORT PERMEASE PROTEIN"/>
    <property type="match status" value="1"/>
</dbReference>
<evidence type="ECO:0000313" key="11">
    <source>
        <dbReference type="Proteomes" id="UP000322214"/>
    </source>
</evidence>
<dbReference type="GO" id="GO:0140359">
    <property type="term" value="F:ABC-type transporter activity"/>
    <property type="evidence" value="ECO:0007669"/>
    <property type="project" value="InterPro"/>
</dbReference>
<keyword evidence="3" id="KW-0813">Transport</keyword>